<evidence type="ECO:0000313" key="2">
    <source>
        <dbReference type="Proteomes" id="UP001162992"/>
    </source>
</evidence>
<keyword evidence="2" id="KW-1185">Reference proteome</keyword>
<proteinExistence type="predicted"/>
<evidence type="ECO:0000313" key="1">
    <source>
        <dbReference type="EMBL" id="KAJ7533190.1"/>
    </source>
</evidence>
<sequence>MGSRHVVCEENETLASFIHEKYEAFLLKQPYSENLDATLSKAYKNVCEWKDPIRSLQDASKIRGIGNWMLKLLKDFFVDNGNLSQPSPLEQSPQAKRRKAAKRYLPQKNSAAYAILITLYKAIMGGKEFMLKQELIDATEASGLSKTSIQPTKASSGTGRFGDSMKDWYSGWSSMKTLVSRGLVVRSSCPAKYMLTEEGKQAAHECITRAGLATDDDIRQSSQNEFSLKTCTTVIRNGDEVSVSSLHVKELQVMASNSKASNLESKLKENNVKRKVQSDLTISKKRSSTVARAFLEFSVQSTVKESLIKRPLLPCLSQRPLLDRQHSGLVECDNLMKTRSNERILDTDSLVIPPLKIGERFSDIYDVILLLDDREHFTKANKGLNYKPNFANRLRSQYQVEVEIRHLPIGDATWIARDKFHETEYVLDFIVERKAVDDLWTSIKDTRYKQQKLRLMRCGLKRLIYLVEGDPNLCEAAESIKTAFIVACSTDKTCFDNLDPTPWIVNHASCRTLTTEILEGFDVQRTRDVYETISRYGDLTNAISKRYGIEIGTMGNKDQRLCKTYDQFREHCNDLEKETISDVFGVMLMQVKLVTEDIALAILERYPTLISLAQSYSQLEGDITAQEQLLGRIRFRNKNKEVGSVVSKNIYKFIWAP</sequence>
<name>A0ACC2BTW2_DIPCM</name>
<accession>A0ACC2BTW2</accession>
<organism evidence="1 2">
    <name type="scientific">Diphasiastrum complanatum</name>
    <name type="common">Issler's clubmoss</name>
    <name type="synonym">Lycopodium complanatum</name>
    <dbReference type="NCBI Taxonomy" id="34168"/>
    <lineage>
        <taxon>Eukaryota</taxon>
        <taxon>Viridiplantae</taxon>
        <taxon>Streptophyta</taxon>
        <taxon>Embryophyta</taxon>
        <taxon>Tracheophyta</taxon>
        <taxon>Lycopodiopsida</taxon>
        <taxon>Lycopodiales</taxon>
        <taxon>Lycopodiaceae</taxon>
        <taxon>Lycopodioideae</taxon>
        <taxon>Diphasiastrum</taxon>
    </lineage>
</organism>
<protein>
    <submittedName>
        <fullName evidence="1">Uncharacterized protein</fullName>
    </submittedName>
</protein>
<reference evidence="2" key="1">
    <citation type="journal article" date="2024" name="Proc. Natl. Acad. Sci. U.S.A.">
        <title>Extraordinary preservation of gene collinearity over three hundred million years revealed in homosporous lycophytes.</title>
        <authorList>
            <person name="Li C."/>
            <person name="Wickell D."/>
            <person name="Kuo L.Y."/>
            <person name="Chen X."/>
            <person name="Nie B."/>
            <person name="Liao X."/>
            <person name="Peng D."/>
            <person name="Ji J."/>
            <person name="Jenkins J."/>
            <person name="Williams M."/>
            <person name="Shu S."/>
            <person name="Plott C."/>
            <person name="Barry K."/>
            <person name="Rajasekar S."/>
            <person name="Grimwood J."/>
            <person name="Han X."/>
            <person name="Sun S."/>
            <person name="Hou Z."/>
            <person name="He W."/>
            <person name="Dai G."/>
            <person name="Sun C."/>
            <person name="Schmutz J."/>
            <person name="Leebens-Mack J.H."/>
            <person name="Li F.W."/>
            <person name="Wang L."/>
        </authorList>
    </citation>
    <scope>NUCLEOTIDE SEQUENCE [LARGE SCALE GENOMIC DNA]</scope>
    <source>
        <strain evidence="2">cv. PW_Plant_1</strain>
    </source>
</reference>
<dbReference type="EMBL" id="CM055104">
    <property type="protein sequence ID" value="KAJ7533190.1"/>
    <property type="molecule type" value="Genomic_DNA"/>
</dbReference>
<dbReference type="Proteomes" id="UP001162992">
    <property type="component" value="Chromosome 13"/>
</dbReference>
<comment type="caution">
    <text evidence="1">The sequence shown here is derived from an EMBL/GenBank/DDBJ whole genome shotgun (WGS) entry which is preliminary data.</text>
</comment>
<gene>
    <name evidence="1" type="ORF">O6H91_13G036900</name>
</gene>